<proteinExistence type="predicted"/>
<organism evidence="1 2">
    <name type="scientific">Salinimonas sediminis</name>
    <dbReference type="NCBI Taxonomy" id="2303538"/>
    <lineage>
        <taxon>Bacteria</taxon>
        <taxon>Pseudomonadati</taxon>
        <taxon>Pseudomonadota</taxon>
        <taxon>Gammaproteobacteria</taxon>
        <taxon>Alteromonadales</taxon>
        <taxon>Alteromonadaceae</taxon>
        <taxon>Alteromonas/Salinimonas group</taxon>
        <taxon>Salinimonas</taxon>
    </lineage>
</organism>
<reference evidence="1 2" key="1">
    <citation type="submission" date="2018-08" db="EMBL/GenBank/DDBJ databases">
        <title>Salinimonas sediminis sp. nov., a piezophilic bacterium isolated from a deep-sea sediment sample from the New Britain Trench.</title>
        <authorList>
            <person name="Cao J."/>
        </authorList>
    </citation>
    <scope>NUCLEOTIDE SEQUENCE [LARGE SCALE GENOMIC DNA]</scope>
    <source>
        <strain evidence="1 2">N102</strain>
    </source>
</reference>
<dbReference type="EMBL" id="CP031769">
    <property type="protein sequence ID" value="AXR06384.1"/>
    <property type="molecule type" value="Genomic_DNA"/>
</dbReference>
<dbReference type="RefSeq" id="WP_117316431.1">
    <property type="nucleotide sequence ID" value="NZ_CP031769.1"/>
</dbReference>
<evidence type="ECO:0000313" key="2">
    <source>
        <dbReference type="Proteomes" id="UP000262073"/>
    </source>
</evidence>
<evidence type="ECO:0000313" key="1">
    <source>
        <dbReference type="EMBL" id="AXR06384.1"/>
    </source>
</evidence>
<name>A0A346NLH7_9ALTE</name>
<dbReference type="AlphaFoldDB" id="A0A346NLH7"/>
<dbReference type="KEGG" id="salm:D0Y50_08405"/>
<keyword evidence="2" id="KW-1185">Reference proteome</keyword>
<gene>
    <name evidence="1" type="ORF">D0Y50_08405</name>
</gene>
<accession>A0A346NLH7</accession>
<protein>
    <submittedName>
        <fullName evidence="1">Uncharacterized protein</fullName>
    </submittedName>
</protein>
<sequence length="120" mass="13656">MSTGIKAVDNLIVRYGIQPQPSISDFQRVTILNSQNAYGAGLGLPYCMQQALQRVPTACQVFLHQFYLPYRAQRLASYLVTDEGQLLEQVWYVKDHKYQNAARIIGRRVMSSYLQRANAA</sequence>
<dbReference type="Proteomes" id="UP000262073">
    <property type="component" value="Chromosome"/>
</dbReference>
<dbReference type="OrthoDB" id="6322038at2"/>